<evidence type="ECO:0000313" key="3">
    <source>
        <dbReference type="EMBL" id="MBB5698083.1"/>
    </source>
</evidence>
<dbReference type="Pfam" id="PF12706">
    <property type="entry name" value="Lactamase_B_2"/>
    <property type="match status" value="1"/>
</dbReference>
<dbReference type="SMART" id="SM00849">
    <property type="entry name" value="Lactamase_B"/>
    <property type="match status" value="1"/>
</dbReference>
<dbReference type="EMBL" id="JACIJJ010000002">
    <property type="protein sequence ID" value="MBB5698083.1"/>
    <property type="molecule type" value="Genomic_DNA"/>
</dbReference>
<sequence length="310" mass="31774">MLGLALSLLAGVQAPADAWITLGTMGGPVGAAERAQPANALVRGGEVYLVDAGDGAAQQLAKAGLRLPQVKAVFLSHLHVDHTGGLAAIIGLRDQTDVRAVLTIYGPPGTKALVDGIIASLRPAAAAGYGIPGQSWPAPDSIVRVVELAGGASVRVGDMTVRTAQNTHYDFAPGSAEDGSYKSLSYRFDTPVRSIAYTGDTGPSPAVTALAKGADLLVSEMIDLDLTLAKVAQNSPNMPAPARAKLVQHLSTHHLTPEAVGALAGAAGVRAVAVTHFAGGSDPARTADYRARIAKGFRGRLALANDLDRF</sequence>
<dbReference type="InterPro" id="IPR036866">
    <property type="entry name" value="RibonucZ/Hydroxyglut_hydro"/>
</dbReference>
<evidence type="ECO:0000259" key="2">
    <source>
        <dbReference type="SMART" id="SM00849"/>
    </source>
</evidence>
<proteinExistence type="predicted"/>
<protein>
    <submittedName>
        <fullName evidence="3">Ribonuclease BN (tRNA processing enzyme)</fullName>
    </submittedName>
</protein>
<dbReference type="CDD" id="cd07719">
    <property type="entry name" value="arylsulfatase_AtsA-like_MBL-fold"/>
    <property type="match status" value="1"/>
</dbReference>
<gene>
    <name evidence="3" type="ORF">FHR19_001428</name>
</gene>
<dbReference type="Gene3D" id="3.60.15.10">
    <property type="entry name" value="Ribonuclease Z/Hydroxyacylglutathione hydrolase-like"/>
    <property type="match status" value="1"/>
</dbReference>
<dbReference type="SUPFAM" id="SSF56281">
    <property type="entry name" value="Metallo-hydrolase/oxidoreductase"/>
    <property type="match status" value="1"/>
</dbReference>
<organism evidence="3 4">
    <name type="scientific">Sphingomonas yantingensis</name>
    <dbReference type="NCBI Taxonomy" id="1241761"/>
    <lineage>
        <taxon>Bacteria</taxon>
        <taxon>Pseudomonadati</taxon>
        <taxon>Pseudomonadota</taxon>
        <taxon>Alphaproteobacteria</taxon>
        <taxon>Sphingomonadales</taxon>
        <taxon>Sphingomonadaceae</taxon>
        <taxon>Sphingomonas</taxon>
    </lineage>
</organism>
<dbReference type="PANTHER" id="PTHR46018:SF2">
    <property type="entry name" value="ZINC PHOSPHODIESTERASE ELAC PROTEIN 1"/>
    <property type="match status" value="1"/>
</dbReference>
<dbReference type="AlphaFoldDB" id="A0A7W9EHE6"/>
<keyword evidence="4" id="KW-1185">Reference proteome</keyword>
<accession>A0A7W9EHE6</accession>
<feature type="domain" description="Metallo-beta-lactamase" evidence="2">
    <location>
        <begin position="36"/>
        <end position="249"/>
    </location>
</feature>
<comment type="caution">
    <text evidence="3">The sequence shown here is derived from an EMBL/GenBank/DDBJ whole genome shotgun (WGS) entry which is preliminary data.</text>
</comment>
<evidence type="ECO:0000313" key="4">
    <source>
        <dbReference type="Proteomes" id="UP000557739"/>
    </source>
</evidence>
<keyword evidence="1" id="KW-0378">Hydrolase</keyword>
<dbReference type="InterPro" id="IPR001279">
    <property type="entry name" value="Metallo-B-lactamas"/>
</dbReference>
<dbReference type="GO" id="GO:0042781">
    <property type="term" value="F:3'-tRNA processing endoribonuclease activity"/>
    <property type="evidence" value="ECO:0007669"/>
    <property type="project" value="TreeGrafter"/>
</dbReference>
<name>A0A7W9EHE6_9SPHN</name>
<dbReference type="PANTHER" id="PTHR46018">
    <property type="entry name" value="ZINC PHOSPHODIESTERASE ELAC PROTEIN 1"/>
    <property type="match status" value="1"/>
</dbReference>
<reference evidence="3 4" key="1">
    <citation type="submission" date="2020-08" db="EMBL/GenBank/DDBJ databases">
        <title>Genomic Encyclopedia of Type Strains, Phase IV (KMG-IV): sequencing the most valuable type-strain genomes for metagenomic binning, comparative biology and taxonomic classification.</title>
        <authorList>
            <person name="Goeker M."/>
        </authorList>
    </citation>
    <scope>NUCLEOTIDE SEQUENCE [LARGE SCALE GENOMIC DNA]</scope>
    <source>
        <strain evidence="3 4">DSM 27244</strain>
    </source>
</reference>
<dbReference type="Proteomes" id="UP000557739">
    <property type="component" value="Unassembled WGS sequence"/>
</dbReference>
<dbReference type="RefSeq" id="WP_184026368.1">
    <property type="nucleotide sequence ID" value="NZ_JACIJJ010000002.1"/>
</dbReference>
<dbReference type="InterPro" id="IPR044094">
    <property type="entry name" value="AtsA-like_MBL-fold"/>
</dbReference>
<evidence type="ECO:0000256" key="1">
    <source>
        <dbReference type="ARBA" id="ARBA00022801"/>
    </source>
</evidence>